<accession>A0A0F9EMX2</accession>
<comment type="caution">
    <text evidence="1">The sequence shown here is derived from an EMBL/GenBank/DDBJ whole genome shotgun (WGS) entry which is preliminary data.</text>
</comment>
<name>A0A0F9EMX2_9ZZZZ</name>
<dbReference type="AlphaFoldDB" id="A0A0F9EMX2"/>
<gene>
    <name evidence="1" type="ORF">LCGC14_2133170</name>
</gene>
<evidence type="ECO:0000313" key="1">
    <source>
        <dbReference type="EMBL" id="KKL67621.1"/>
    </source>
</evidence>
<dbReference type="EMBL" id="LAZR01026802">
    <property type="protein sequence ID" value="KKL67621.1"/>
    <property type="molecule type" value="Genomic_DNA"/>
</dbReference>
<proteinExistence type="predicted"/>
<sequence>FRGVAVDIGIDAQGTGAALTVKGYLAGGWTDLVATDGTNSSGDTFKQDGNVTWAIPTTWGKTSLFNAGDTLLSGEDWARENLYWTRWETDTQFDSVDIVQMQALNRSPNYMELIEGQSFQTMNPTDTVERIACIEALTNTGTANLLVNVGVRRNRSFDI</sequence>
<reference evidence="1" key="1">
    <citation type="journal article" date="2015" name="Nature">
        <title>Complex archaea that bridge the gap between prokaryotes and eukaryotes.</title>
        <authorList>
            <person name="Spang A."/>
            <person name="Saw J.H."/>
            <person name="Jorgensen S.L."/>
            <person name="Zaremba-Niedzwiedzka K."/>
            <person name="Martijn J."/>
            <person name="Lind A.E."/>
            <person name="van Eijk R."/>
            <person name="Schleper C."/>
            <person name="Guy L."/>
            <person name="Ettema T.J."/>
        </authorList>
    </citation>
    <scope>NUCLEOTIDE SEQUENCE</scope>
</reference>
<protein>
    <submittedName>
        <fullName evidence="1">Uncharacterized protein</fullName>
    </submittedName>
</protein>
<feature type="non-terminal residue" evidence="1">
    <location>
        <position position="1"/>
    </location>
</feature>
<organism evidence="1">
    <name type="scientific">marine sediment metagenome</name>
    <dbReference type="NCBI Taxonomy" id="412755"/>
    <lineage>
        <taxon>unclassified sequences</taxon>
        <taxon>metagenomes</taxon>
        <taxon>ecological metagenomes</taxon>
    </lineage>
</organism>